<keyword evidence="2" id="KW-1185">Reference proteome</keyword>
<organism evidence="1 2">
    <name type="scientific">Hebeloma cylindrosporum</name>
    <dbReference type="NCBI Taxonomy" id="76867"/>
    <lineage>
        <taxon>Eukaryota</taxon>
        <taxon>Fungi</taxon>
        <taxon>Dikarya</taxon>
        <taxon>Basidiomycota</taxon>
        <taxon>Agaricomycotina</taxon>
        <taxon>Agaricomycetes</taxon>
        <taxon>Agaricomycetidae</taxon>
        <taxon>Agaricales</taxon>
        <taxon>Agaricineae</taxon>
        <taxon>Hymenogastraceae</taxon>
        <taxon>Hebeloma</taxon>
    </lineage>
</organism>
<dbReference type="Proteomes" id="UP000053424">
    <property type="component" value="Unassembled WGS sequence"/>
</dbReference>
<evidence type="ECO:0000313" key="2">
    <source>
        <dbReference type="Proteomes" id="UP000053424"/>
    </source>
</evidence>
<reference evidence="2" key="2">
    <citation type="submission" date="2015-01" db="EMBL/GenBank/DDBJ databases">
        <title>Evolutionary Origins and Diversification of the Mycorrhizal Mutualists.</title>
        <authorList>
            <consortium name="DOE Joint Genome Institute"/>
            <consortium name="Mycorrhizal Genomics Consortium"/>
            <person name="Kohler A."/>
            <person name="Kuo A."/>
            <person name="Nagy L.G."/>
            <person name="Floudas D."/>
            <person name="Copeland A."/>
            <person name="Barry K.W."/>
            <person name="Cichocki N."/>
            <person name="Veneault-Fourrey C."/>
            <person name="LaButti K."/>
            <person name="Lindquist E.A."/>
            <person name="Lipzen A."/>
            <person name="Lundell T."/>
            <person name="Morin E."/>
            <person name="Murat C."/>
            <person name="Riley R."/>
            <person name="Ohm R."/>
            <person name="Sun H."/>
            <person name="Tunlid A."/>
            <person name="Henrissat B."/>
            <person name="Grigoriev I.V."/>
            <person name="Hibbett D.S."/>
            <person name="Martin F."/>
        </authorList>
    </citation>
    <scope>NUCLEOTIDE SEQUENCE [LARGE SCALE GENOMIC DNA]</scope>
    <source>
        <strain evidence="2">h7</strain>
    </source>
</reference>
<gene>
    <name evidence="1" type="ORF">M413DRAFT_346031</name>
</gene>
<proteinExistence type="predicted"/>
<reference evidence="1 2" key="1">
    <citation type="submission" date="2014-04" db="EMBL/GenBank/DDBJ databases">
        <authorList>
            <consortium name="DOE Joint Genome Institute"/>
            <person name="Kuo A."/>
            <person name="Gay G."/>
            <person name="Dore J."/>
            <person name="Kohler A."/>
            <person name="Nagy L.G."/>
            <person name="Floudas D."/>
            <person name="Copeland A."/>
            <person name="Barry K.W."/>
            <person name="Cichocki N."/>
            <person name="Veneault-Fourrey C."/>
            <person name="LaButti K."/>
            <person name="Lindquist E.A."/>
            <person name="Lipzen A."/>
            <person name="Lundell T."/>
            <person name="Morin E."/>
            <person name="Murat C."/>
            <person name="Sun H."/>
            <person name="Tunlid A."/>
            <person name="Henrissat B."/>
            <person name="Grigoriev I.V."/>
            <person name="Hibbett D.S."/>
            <person name="Martin F."/>
            <person name="Nordberg H.P."/>
            <person name="Cantor M.N."/>
            <person name="Hua S.X."/>
        </authorList>
    </citation>
    <scope>NUCLEOTIDE SEQUENCE [LARGE SCALE GENOMIC DNA]</scope>
    <source>
        <strain evidence="2">h7</strain>
    </source>
</reference>
<dbReference type="HOGENOM" id="CLU_2849944_0_0_1"/>
<dbReference type="EMBL" id="KN831772">
    <property type="protein sequence ID" value="KIM45718.1"/>
    <property type="molecule type" value="Genomic_DNA"/>
</dbReference>
<name>A0A0C2Y7A4_HEBCY</name>
<sequence>MRVSWLRFERDEADKDWIAMDGMIDITFIPLFFPFSNCCSLCSRAYRIYRANHSLLSPALVSEPP</sequence>
<dbReference type="AlphaFoldDB" id="A0A0C2Y7A4"/>
<evidence type="ECO:0000313" key="1">
    <source>
        <dbReference type="EMBL" id="KIM45718.1"/>
    </source>
</evidence>
<protein>
    <submittedName>
        <fullName evidence="1">Uncharacterized protein</fullName>
    </submittedName>
</protein>
<accession>A0A0C2Y7A4</accession>